<organism evidence="2 3">
    <name type="scientific">Crotalaria pallida</name>
    <name type="common">Smooth rattlebox</name>
    <name type="synonym">Crotalaria striata</name>
    <dbReference type="NCBI Taxonomy" id="3830"/>
    <lineage>
        <taxon>Eukaryota</taxon>
        <taxon>Viridiplantae</taxon>
        <taxon>Streptophyta</taxon>
        <taxon>Embryophyta</taxon>
        <taxon>Tracheophyta</taxon>
        <taxon>Spermatophyta</taxon>
        <taxon>Magnoliopsida</taxon>
        <taxon>eudicotyledons</taxon>
        <taxon>Gunneridae</taxon>
        <taxon>Pentapetalae</taxon>
        <taxon>rosids</taxon>
        <taxon>fabids</taxon>
        <taxon>Fabales</taxon>
        <taxon>Fabaceae</taxon>
        <taxon>Papilionoideae</taxon>
        <taxon>50 kb inversion clade</taxon>
        <taxon>genistoids sensu lato</taxon>
        <taxon>core genistoids</taxon>
        <taxon>Crotalarieae</taxon>
        <taxon>Crotalaria</taxon>
    </lineage>
</organism>
<reference evidence="2 3" key="1">
    <citation type="submission" date="2024-01" db="EMBL/GenBank/DDBJ databases">
        <title>The genomes of 5 underutilized Papilionoideae crops provide insights into root nodulation and disease resistanc.</title>
        <authorList>
            <person name="Yuan L."/>
        </authorList>
    </citation>
    <scope>NUCLEOTIDE SEQUENCE [LARGE SCALE GENOMIC DNA]</scope>
    <source>
        <strain evidence="2">ZHUSHIDOU_FW_LH</strain>
        <tissue evidence="2">Leaf</tissue>
    </source>
</reference>
<evidence type="ECO:0000313" key="3">
    <source>
        <dbReference type="Proteomes" id="UP001372338"/>
    </source>
</evidence>
<keyword evidence="1" id="KW-0472">Membrane</keyword>
<sequence>MASLQKNFRNDWDCKRKSKLPCSSTMDTASSSMNTTTSFSHGYEGIPPYCACGGARAILRTARTEEHYGCNFFDWYKEDIVREKELIILKQRLEIESIQKDLDFSRKWMKILLVICIVLFFSCPVGSTIEGDLLSPWSFERSCHSVRVASFFGSGDKLGADLAGAGAALLAGAGANWLTGAWADLAGALFFFLFGATEVWVGTEVWLAEVCVGTEIGPAEVWVGEGVGVAEVWAWA</sequence>
<comment type="caution">
    <text evidence="2">The sequence shown here is derived from an EMBL/GenBank/DDBJ whole genome shotgun (WGS) entry which is preliminary data.</text>
</comment>
<evidence type="ECO:0000256" key="1">
    <source>
        <dbReference type="SAM" id="Phobius"/>
    </source>
</evidence>
<keyword evidence="1" id="KW-0812">Transmembrane</keyword>
<dbReference type="Proteomes" id="UP001372338">
    <property type="component" value="Unassembled WGS sequence"/>
</dbReference>
<name>A0AAN9HQ16_CROPI</name>
<dbReference type="EMBL" id="JAYWIO010000008">
    <property type="protein sequence ID" value="KAK7243947.1"/>
    <property type="molecule type" value="Genomic_DNA"/>
</dbReference>
<proteinExistence type="predicted"/>
<gene>
    <name evidence="2" type="ORF">RIF29_38762</name>
</gene>
<accession>A0AAN9HQ16</accession>
<dbReference type="AlphaFoldDB" id="A0AAN9HQ16"/>
<keyword evidence="1" id="KW-1133">Transmembrane helix</keyword>
<protein>
    <submittedName>
        <fullName evidence="2">Uncharacterized protein</fullName>
    </submittedName>
</protein>
<evidence type="ECO:0000313" key="2">
    <source>
        <dbReference type="EMBL" id="KAK7243947.1"/>
    </source>
</evidence>
<feature type="transmembrane region" description="Helical" evidence="1">
    <location>
        <begin position="108"/>
        <end position="129"/>
    </location>
</feature>
<keyword evidence="3" id="KW-1185">Reference proteome</keyword>